<dbReference type="Proteomes" id="UP000215441">
    <property type="component" value="Unassembled WGS sequence"/>
</dbReference>
<evidence type="ECO:0000256" key="1">
    <source>
        <dbReference type="SAM" id="SignalP"/>
    </source>
</evidence>
<proteinExistence type="predicted"/>
<sequence>MKRWRWVGLWLSVCLAGCATVPGVVTDTAGGRTVEHALAGQGAPVVVFENGLGASLDWWAKVWPDTVQETTALAYNRAGYGHSEASPGPRDGAHVVEELRALLQARKLPPPYVLVGHSLGGLYMQLFARQYPGEVAALVLVDSTHPDQMRGAGNPDLWPTWLKVAFRLGTSDVVKQELAALDAAGQRVASLPVDPAVPVFVLSAMRTPGASPALADDVQRKRADFAHLYPGSTQVWVDSGHGIPLEKPEVVVQAIRDAVQAARAAQATRAAPPRCAPAVGGLPGACAQGVQSGG</sequence>
<dbReference type="Gene3D" id="3.40.50.1820">
    <property type="entry name" value="alpha/beta hydrolase"/>
    <property type="match status" value="1"/>
</dbReference>
<feature type="domain" description="AB hydrolase-1" evidence="2">
    <location>
        <begin position="44"/>
        <end position="191"/>
    </location>
</feature>
<reference evidence="3 4" key="1">
    <citation type="submission" date="2017-07" db="EMBL/GenBank/DDBJ databases">
        <title>Acidovorax KNDSW TSA 6 genome sequence and assembly.</title>
        <authorList>
            <person name="Mayilraj S."/>
        </authorList>
    </citation>
    <scope>NUCLEOTIDE SEQUENCE [LARGE SCALE GENOMIC DNA]</scope>
    <source>
        <strain evidence="3 4">KNDSW-TSA6</strain>
    </source>
</reference>
<dbReference type="GO" id="GO:0046464">
    <property type="term" value="P:acylglycerol catabolic process"/>
    <property type="evidence" value="ECO:0007669"/>
    <property type="project" value="TreeGrafter"/>
</dbReference>
<feature type="signal peptide" evidence="1">
    <location>
        <begin position="1"/>
        <end position="19"/>
    </location>
</feature>
<keyword evidence="3" id="KW-0378">Hydrolase</keyword>
<name>A0A235ES74_9BURK</name>
<organism evidence="3 4">
    <name type="scientific">Acidovorax kalamii</name>
    <dbReference type="NCBI Taxonomy" id="2004485"/>
    <lineage>
        <taxon>Bacteria</taxon>
        <taxon>Pseudomonadati</taxon>
        <taxon>Pseudomonadota</taxon>
        <taxon>Betaproteobacteria</taxon>
        <taxon>Burkholderiales</taxon>
        <taxon>Comamonadaceae</taxon>
        <taxon>Acidovorax</taxon>
    </lineage>
</organism>
<evidence type="ECO:0000313" key="4">
    <source>
        <dbReference type="Proteomes" id="UP000215441"/>
    </source>
</evidence>
<dbReference type="AlphaFoldDB" id="A0A235ES74"/>
<gene>
    <name evidence="3" type="ORF">CBY09_06145</name>
</gene>
<dbReference type="GO" id="GO:0016020">
    <property type="term" value="C:membrane"/>
    <property type="evidence" value="ECO:0007669"/>
    <property type="project" value="TreeGrafter"/>
</dbReference>
<keyword evidence="1" id="KW-0732">Signal</keyword>
<keyword evidence="4" id="KW-1185">Reference proteome</keyword>
<protein>
    <submittedName>
        <fullName evidence="3">Alpha/beta hydrolase</fullName>
    </submittedName>
</protein>
<dbReference type="Pfam" id="PF00561">
    <property type="entry name" value="Abhydrolase_1"/>
    <property type="match status" value="1"/>
</dbReference>
<dbReference type="InterPro" id="IPR000073">
    <property type="entry name" value="AB_hydrolase_1"/>
</dbReference>
<dbReference type="PANTHER" id="PTHR43798">
    <property type="entry name" value="MONOACYLGLYCEROL LIPASE"/>
    <property type="match status" value="1"/>
</dbReference>
<dbReference type="InterPro" id="IPR050266">
    <property type="entry name" value="AB_hydrolase_sf"/>
</dbReference>
<evidence type="ECO:0000259" key="2">
    <source>
        <dbReference type="Pfam" id="PF00561"/>
    </source>
</evidence>
<dbReference type="RefSeq" id="WP_094287457.1">
    <property type="nucleotide sequence ID" value="NZ_NOIG01000004.1"/>
</dbReference>
<evidence type="ECO:0000313" key="3">
    <source>
        <dbReference type="EMBL" id="OYD51397.1"/>
    </source>
</evidence>
<comment type="caution">
    <text evidence="3">The sequence shown here is derived from an EMBL/GenBank/DDBJ whole genome shotgun (WGS) entry which is preliminary data.</text>
</comment>
<accession>A0A235ES74</accession>
<dbReference type="SUPFAM" id="SSF53474">
    <property type="entry name" value="alpha/beta-Hydrolases"/>
    <property type="match status" value="1"/>
</dbReference>
<dbReference type="GO" id="GO:0047372">
    <property type="term" value="F:monoacylglycerol lipase activity"/>
    <property type="evidence" value="ECO:0007669"/>
    <property type="project" value="TreeGrafter"/>
</dbReference>
<dbReference type="PANTHER" id="PTHR43798:SF5">
    <property type="entry name" value="MONOACYLGLYCEROL LIPASE ABHD6"/>
    <property type="match status" value="1"/>
</dbReference>
<dbReference type="InterPro" id="IPR029058">
    <property type="entry name" value="AB_hydrolase_fold"/>
</dbReference>
<dbReference type="OrthoDB" id="7185741at2"/>
<feature type="chain" id="PRO_5012511621" evidence="1">
    <location>
        <begin position="20"/>
        <end position="294"/>
    </location>
</feature>
<dbReference type="EMBL" id="NOIG01000004">
    <property type="protein sequence ID" value="OYD51397.1"/>
    <property type="molecule type" value="Genomic_DNA"/>
</dbReference>